<dbReference type="InParanoid" id="A0A6C2YNM6"/>
<dbReference type="NCBIfam" id="NF011080">
    <property type="entry name" value="PRK14508.1-3"/>
    <property type="match status" value="1"/>
</dbReference>
<dbReference type="NCBIfam" id="TIGR00217">
    <property type="entry name" value="malQ"/>
    <property type="match status" value="1"/>
</dbReference>
<evidence type="ECO:0000256" key="9">
    <source>
        <dbReference type="ARBA" id="ARBA00031501"/>
    </source>
</evidence>
<proteinExistence type="inferred from homology"/>
<protein>
    <recommendedName>
        <fullName evidence="4 10">4-alpha-glucanotransferase</fullName>
        <ecNumber evidence="3 10">2.4.1.25</ecNumber>
    </recommendedName>
    <alternativeName>
        <fullName evidence="8 10">Amylomaltase</fullName>
    </alternativeName>
    <alternativeName>
        <fullName evidence="9 10">Disproportionating enzyme</fullName>
    </alternativeName>
</protein>
<comment type="catalytic activity">
    <reaction evidence="1 10">
        <text>Transfers a segment of a (1-&gt;4)-alpha-D-glucan to a new position in an acceptor, which may be glucose or a (1-&gt;4)-alpha-D-glucan.</text>
        <dbReference type="EC" id="2.4.1.25"/>
    </reaction>
</comment>
<dbReference type="PANTHER" id="PTHR32438:SF5">
    <property type="entry name" value="4-ALPHA-GLUCANOTRANSFERASE DPE1, CHLOROPLASTIC_AMYLOPLASTIC"/>
    <property type="match status" value="1"/>
</dbReference>
<dbReference type="Proteomes" id="UP000464378">
    <property type="component" value="Chromosome"/>
</dbReference>
<organism evidence="11">
    <name type="scientific">Tuwongella immobilis</name>
    <dbReference type="NCBI Taxonomy" id="692036"/>
    <lineage>
        <taxon>Bacteria</taxon>
        <taxon>Pseudomonadati</taxon>
        <taxon>Planctomycetota</taxon>
        <taxon>Planctomycetia</taxon>
        <taxon>Gemmatales</taxon>
        <taxon>Gemmataceae</taxon>
        <taxon>Tuwongella</taxon>
    </lineage>
</organism>
<keyword evidence="6 10" id="KW-0808">Transferase</keyword>
<dbReference type="Gene3D" id="3.20.20.80">
    <property type="entry name" value="Glycosidases"/>
    <property type="match status" value="1"/>
</dbReference>
<dbReference type="PANTHER" id="PTHR32438">
    <property type="entry name" value="4-ALPHA-GLUCANOTRANSFERASE DPE1, CHLOROPLASTIC/AMYLOPLASTIC"/>
    <property type="match status" value="1"/>
</dbReference>
<dbReference type="EMBL" id="LR586016">
    <property type="protein sequence ID" value="VIP02891.1"/>
    <property type="molecule type" value="Genomic_DNA"/>
</dbReference>
<evidence type="ECO:0000256" key="6">
    <source>
        <dbReference type="ARBA" id="ARBA00022679"/>
    </source>
</evidence>
<dbReference type="InterPro" id="IPR003385">
    <property type="entry name" value="Glyco_hydro_77"/>
</dbReference>
<reference evidence="11" key="1">
    <citation type="submission" date="2019-04" db="EMBL/GenBank/DDBJ databases">
        <authorList>
            <consortium name="Science for Life Laboratories"/>
        </authorList>
    </citation>
    <scope>NUCLEOTIDE SEQUENCE</scope>
    <source>
        <strain evidence="11">MBLW1</strain>
    </source>
</reference>
<dbReference type="RefSeq" id="WP_162658018.1">
    <property type="nucleotide sequence ID" value="NZ_LR593887.1"/>
</dbReference>
<keyword evidence="7 10" id="KW-0119">Carbohydrate metabolism</keyword>
<evidence type="ECO:0000313" key="11">
    <source>
        <dbReference type="EMBL" id="VIP02891.1"/>
    </source>
</evidence>
<keyword evidence="12" id="KW-1185">Reference proteome</keyword>
<dbReference type="GO" id="GO:0005975">
    <property type="term" value="P:carbohydrate metabolic process"/>
    <property type="evidence" value="ECO:0007669"/>
    <property type="project" value="InterPro"/>
</dbReference>
<evidence type="ECO:0000256" key="8">
    <source>
        <dbReference type="ARBA" id="ARBA00031423"/>
    </source>
</evidence>
<evidence type="ECO:0000256" key="7">
    <source>
        <dbReference type="ARBA" id="ARBA00023277"/>
    </source>
</evidence>
<evidence type="ECO:0000256" key="4">
    <source>
        <dbReference type="ARBA" id="ARBA00020295"/>
    </source>
</evidence>
<evidence type="ECO:0000256" key="5">
    <source>
        <dbReference type="ARBA" id="ARBA00022676"/>
    </source>
</evidence>
<comment type="similarity">
    <text evidence="2 10">Belongs to the disproportionating enzyme family.</text>
</comment>
<keyword evidence="5 10" id="KW-0328">Glycosyltransferase</keyword>
<dbReference type="SUPFAM" id="SSF51445">
    <property type="entry name" value="(Trans)glycosidases"/>
    <property type="match status" value="1"/>
</dbReference>
<dbReference type="GO" id="GO:0004134">
    <property type="term" value="F:4-alpha-glucanotransferase activity"/>
    <property type="evidence" value="ECO:0007669"/>
    <property type="project" value="UniProtKB-EC"/>
</dbReference>
<dbReference type="InterPro" id="IPR017853">
    <property type="entry name" value="GH"/>
</dbReference>
<evidence type="ECO:0000256" key="2">
    <source>
        <dbReference type="ARBA" id="ARBA00005684"/>
    </source>
</evidence>
<evidence type="ECO:0000256" key="10">
    <source>
        <dbReference type="RuleBase" id="RU361207"/>
    </source>
</evidence>
<gene>
    <name evidence="11" type="ORF">GMBLW1_10690</name>
</gene>
<evidence type="ECO:0000256" key="3">
    <source>
        <dbReference type="ARBA" id="ARBA00012560"/>
    </source>
</evidence>
<dbReference type="EC" id="2.4.1.25" evidence="3 10"/>
<dbReference type="EMBL" id="LR593887">
    <property type="protein sequence ID" value="VTS02761.1"/>
    <property type="molecule type" value="Genomic_DNA"/>
</dbReference>
<name>A0A6C2YNM6_9BACT</name>
<dbReference type="AlphaFoldDB" id="A0A6C2YNM6"/>
<accession>A0A6C2YNM6</accession>
<dbReference type="KEGG" id="tim:GMBLW1_10690"/>
<evidence type="ECO:0000256" key="1">
    <source>
        <dbReference type="ARBA" id="ARBA00000439"/>
    </source>
</evidence>
<sequence>MPGTIPRRSAGLLLHPTSLPGPYGIGDLGPAARVWIDTLARAKQTWWQILPLGPTGYGDSPYQCYSAFAGNPYLISPEQLAEDGLLATPPPLDSDAPVDRVDYDRAIPYKVNILREAWANFQGGRSAHLKSDFESFRHQHRAWLDDYALFRALKDARSGAPWYDWPTPLREFQPAAIDEARREFADGIGFHAFSQFLFFRQLRQLREYGRERGVKLIGDAPIFVSGDSADAWANPQLFLLDENRRPTVVAGVPPDYFSPTGQLWGNPVYRWDAMERDGYRWWIDRMRMTLESVDLVRLDHFRGFAAAWHVPAGDATAEYGSWVPGPGAALFEKMRDGLGWLPIIAEDLGVISPDVDALRTQFDLPGMRILHFAFWGDPNDRFLPHNYERNTVVYTGTHDNDTTMGWYHTLQAHERAFLQRYLGGDRPESVVWDLIRLAWSSVADLAIVPVQDVLELDTRGRMNLPGRLGGNWLWRMEGRALHDPAFERLGDLTDLYSRTAKRSSLGDR</sequence>
<dbReference type="Pfam" id="PF02446">
    <property type="entry name" value="Glyco_hydro_77"/>
    <property type="match status" value="1"/>
</dbReference>
<evidence type="ECO:0000313" key="12">
    <source>
        <dbReference type="Proteomes" id="UP000464378"/>
    </source>
</evidence>